<proteinExistence type="predicted"/>
<name>A0A6T8P5E9_HEMAN</name>
<evidence type="ECO:0008006" key="5">
    <source>
        <dbReference type="Google" id="ProtNLM"/>
    </source>
</evidence>
<accession>A0A6T8P5E9</accession>
<organism evidence="3">
    <name type="scientific">Hemiselmis andersenii</name>
    <name type="common">Cryptophyte alga</name>
    <dbReference type="NCBI Taxonomy" id="464988"/>
    <lineage>
        <taxon>Eukaryota</taxon>
        <taxon>Cryptophyceae</taxon>
        <taxon>Cryptomonadales</taxon>
        <taxon>Hemiselmidaceae</taxon>
        <taxon>Hemiselmis</taxon>
    </lineage>
</organism>
<dbReference type="EMBL" id="HBFX01015740">
    <property type="protein sequence ID" value="CAD8954978.1"/>
    <property type="molecule type" value="Transcribed_RNA"/>
</dbReference>
<evidence type="ECO:0000313" key="3">
    <source>
        <dbReference type="EMBL" id="CAD8755603.1"/>
    </source>
</evidence>
<protein>
    <recommendedName>
        <fullName evidence="5">Small integral membrane protein 14</fullName>
    </recommendedName>
</protein>
<keyword evidence="2" id="KW-0472">Membrane</keyword>
<keyword evidence="2" id="KW-0812">Transmembrane</keyword>
<dbReference type="Pfam" id="PF11027">
    <property type="entry name" value="DUF2615"/>
    <property type="match status" value="1"/>
</dbReference>
<sequence length="110" mass="12339">MNFNDLCVCMCSCESRQAFWDKLSRQLARYRYCANGDCTEDGIGMPGNRGEAMSPEAFAMMGFMLMPMMFVMFGLMQRLGRRRQITEGSGKAPGPESNRRDEGPPPPPVD</sequence>
<dbReference type="AlphaFoldDB" id="A0A6T8P5E9"/>
<feature type="transmembrane region" description="Helical" evidence="2">
    <location>
        <begin position="57"/>
        <end position="76"/>
    </location>
</feature>
<keyword evidence="2" id="KW-1133">Transmembrane helix</keyword>
<evidence type="ECO:0000313" key="4">
    <source>
        <dbReference type="EMBL" id="CAD8954978.1"/>
    </source>
</evidence>
<evidence type="ECO:0000256" key="1">
    <source>
        <dbReference type="SAM" id="MobiDB-lite"/>
    </source>
</evidence>
<reference evidence="3" key="1">
    <citation type="submission" date="2021-01" db="EMBL/GenBank/DDBJ databases">
        <authorList>
            <person name="Corre E."/>
            <person name="Pelletier E."/>
            <person name="Niang G."/>
            <person name="Scheremetjew M."/>
            <person name="Finn R."/>
            <person name="Kale V."/>
            <person name="Holt S."/>
            <person name="Cochrane G."/>
            <person name="Meng A."/>
            <person name="Brown T."/>
            <person name="Cohen L."/>
        </authorList>
    </citation>
    <scope>NUCLEOTIDE SEQUENCE</scope>
    <source>
        <strain evidence="3">CCMP441</strain>
        <strain evidence="4">CCMP644</strain>
    </source>
</reference>
<evidence type="ECO:0000256" key="2">
    <source>
        <dbReference type="SAM" id="Phobius"/>
    </source>
</evidence>
<gene>
    <name evidence="4" type="ORF">HAND00432_LOCUS9516</name>
    <name evidence="3" type="ORF">HAND1043_LOCUS22111</name>
</gene>
<feature type="region of interest" description="Disordered" evidence="1">
    <location>
        <begin position="82"/>
        <end position="110"/>
    </location>
</feature>
<dbReference type="InterPro" id="IPR020309">
    <property type="entry name" value="Smim-14"/>
</dbReference>
<dbReference type="EMBL" id="HBFK01036531">
    <property type="protein sequence ID" value="CAD8755603.1"/>
    <property type="molecule type" value="Transcribed_RNA"/>
</dbReference>